<reference evidence="6" key="1">
    <citation type="submission" date="2016-02" db="EMBL/GenBank/DDBJ databases">
        <authorList>
            <person name="Wen L."/>
            <person name="He K."/>
            <person name="Yang H."/>
        </authorList>
    </citation>
    <scope>NUCLEOTIDE SEQUENCE [LARGE SCALE GENOMIC DNA]</scope>
    <source>
        <strain evidence="6">JCM 15929</strain>
    </source>
</reference>
<keyword evidence="7" id="KW-1185">Reference proteome</keyword>
<protein>
    <submittedName>
        <fullName evidence="5">Transcriptional regulator</fullName>
    </submittedName>
</protein>
<feature type="domain" description="CdaR GGDEF-like" evidence="3">
    <location>
        <begin position="195"/>
        <end position="301"/>
    </location>
</feature>
<evidence type="ECO:0000313" key="7">
    <source>
        <dbReference type="Proteomes" id="UP000070409"/>
    </source>
</evidence>
<evidence type="ECO:0000256" key="1">
    <source>
        <dbReference type="ARBA" id="ARBA00006754"/>
    </source>
</evidence>
<dbReference type="Pfam" id="PF13556">
    <property type="entry name" value="HTH_30"/>
    <property type="match status" value="1"/>
</dbReference>
<evidence type="ECO:0000313" key="4">
    <source>
        <dbReference type="EMBL" id="KXP00015.1"/>
    </source>
</evidence>
<accession>A0A138AIQ5</accession>
<dbReference type="RefSeq" id="WP_068571310.1">
    <property type="nucleotide sequence ID" value="NZ_LSRE01000008.1"/>
</dbReference>
<evidence type="ECO:0000259" key="2">
    <source>
        <dbReference type="Pfam" id="PF13556"/>
    </source>
</evidence>
<evidence type="ECO:0000259" key="3">
    <source>
        <dbReference type="Pfam" id="PF17853"/>
    </source>
</evidence>
<reference evidence="4 7" key="3">
    <citation type="submission" date="2016-02" db="EMBL/GenBank/DDBJ databases">
        <authorList>
            <person name="Teng J.L."/>
            <person name="Tang Y."/>
            <person name="Huang Y."/>
            <person name="Guo F."/>
            <person name="Wei W."/>
            <person name="Chen J.H."/>
            <person name="Wong S.Y."/>
            <person name="Lau S.K."/>
            <person name="Woo P.C."/>
        </authorList>
    </citation>
    <scope>NUCLEOTIDE SEQUENCE [LARGE SCALE GENOMIC DNA]</scope>
    <source>
        <strain evidence="4 7">JCM 13375</strain>
    </source>
</reference>
<dbReference type="PANTHER" id="PTHR33744">
    <property type="entry name" value="CARBOHYDRATE DIACID REGULATOR"/>
    <property type="match status" value="1"/>
</dbReference>
<comment type="caution">
    <text evidence="5">The sequence shown here is derived from an EMBL/GenBank/DDBJ whole genome shotgun (WGS) entry which is preliminary data.</text>
</comment>
<dbReference type="AlphaFoldDB" id="A0A138AIQ5"/>
<dbReference type="Proteomes" id="UP000070258">
    <property type="component" value="Unassembled WGS sequence"/>
</dbReference>
<dbReference type="InterPro" id="IPR042070">
    <property type="entry name" value="PucR_C-HTH_sf"/>
</dbReference>
<dbReference type="Pfam" id="PF17853">
    <property type="entry name" value="GGDEF_2"/>
    <property type="match status" value="1"/>
</dbReference>
<dbReference type="InterPro" id="IPR041522">
    <property type="entry name" value="CdaR_GGDEF"/>
</dbReference>
<dbReference type="Gene3D" id="1.10.10.2840">
    <property type="entry name" value="PucR C-terminal helix-turn-helix domain"/>
    <property type="match status" value="1"/>
</dbReference>
<dbReference type="STRING" id="239498.AXK60_07355"/>
<evidence type="ECO:0000313" key="5">
    <source>
        <dbReference type="EMBL" id="KXP10275.1"/>
    </source>
</evidence>
<dbReference type="EMBL" id="LSRF01000033">
    <property type="protein sequence ID" value="KXP10275.1"/>
    <property type="molecule type" value="Genomic_DNA"/>
</dbReference>
<comment type="similarity">
    <text evidence="1">Belongs to the CdaR family.</text>
</comment>
<proteinExistence type="inferred from homology"/>
<dbReference type="InterPro" id="IPR025736">
    <property type="entry name" value="PucR_C-HTH_dom"/>
</dbReference>
<dbReference type="InterPro" id="IPR051448">
    <property type="entry name" value="CdaR-like_regulators"/>
</dbReference>
<name>A0A138AIQ5_9ACTN</name>
<dbReference type="PANTHER" id="PTHR33744:SF1">
    <property type="entry name" value="DNA-BINDING TRANSCRIPTIONAL ACTIVATOR ADER"/>
    <property type="match status" value="1"/>
</dbReference>
<sequence>MGAPTEQNWPEPSDRVKELIRRAAEFASNAPDEWVTALQDATLTGIILSPIAADPTLAELVRNSDTAVMLHWAAHNLAHPGRRVPPNIDSADALAVARDLVRRGLDLHGIDTYRKGLNTAWALWMNVCFELTDDPAELRELLSVTWASMSAYVDDTIDAITIRMAGEREQLTTGTNADRLAAVTLILEGAPITRSRAEQQLGYRLTGPHTAAVIWTTGTVGDLDAAAHALARHAGVTRPLTVVASASALWLWLPGTVVTNSGDLARELSDHPEVRVAIGRPGDDLEGFRRSHLDAGTAQRVMTRLRTRRRVAGYDDIALISLVTSDTGKADEFVRDTLGDLLTADRETRETVAAYVDEQFNTSRTAERLYTHRNTVIRRLTRADELLPRPLTDNPTGVAVALDVLRWLGPDGPA</sequence>
<dbReference type="Proteomes" id="UP000070409">
    <property type="component" value="Unassembled WGS sequence"/>
</dbReference>
<organism evidence="5 6">
    <name type="scientific">Tsukamurella pseudospumae</name>
    <dbReference type="NCBI Taxonomy" id="239498"/>
    <lineage>
        <taxon>Bacteria</taxon>
        <taxon>Bacillati</taxon>
        <taxon>Actinomycetota</taxon>
        <taxon>Actinomycetes</taxon>
        <taxon>Mycobacteriales</taxon>
        <taxon>Tsukamurellaceae</taxon>
        <taxon>Tsukamurella</taxon>
    </lineage>
</organism>
<dbReference type="EMBL" id="LSRE01000008">
    <property type="protein sequence ID" value="KXP00015.1"/>
    <property type="molecule type" value="Genomic_DNA"/>
</dbReference>
<dbReference type="OrthoDB" id="3663486at2"/>
<feature type="domain" description="PucR C-terminal helix-turn-helix" evidence="2">
    <location>
        <begin position="349"/>
        <end position="403"/>
    </location>
</feature>
<evidence type="ECO:0000313" key="6">
    <source>
        <dbReference type="Proteomes" id="UP000070258"/>
    </source>
</evidence>
<reference evidence="5" key="2">
    <citation type="submission" date="2016-02" db="EMBL/GenBank/DDBJ databases">
        <authorList>
            <person name="Teng J.L."/>
            <person name="Yang Y."/>
            <person name="Huang Y."/>
            <person name="Guo F."/>
            <person name="Wei W."/>
            <person name="Chen J.H."/>
            <person name="Wong S.Y."/>
            <person name="Lau S.K."/>
            <person name="Woo P.C."/>
        </authorList>
    </citation>
    <scope>NUCLEOTIDE SEQUENCE</scope>
    <source>
        <strain evidence="5">JCM 15929</strain>
    </source>
</reference>
<gene>
    <name evidence="5" type="ORF">AXK60_07355</name>
    <name evidence="4" type="ORF">AXK61_15530</name>
</gene>